<evidence type="ECO:0000313" key="2">
    <source>
        <dbReference type="EMBL" id="SDS89539.1"/>
    </source>
</evidence>
<dbReference type="Proteomes" id="UP000199700">
    <property type="component" value="Chromosome"/>
</dbReference>
<dbReference type="STRING" id="629680.SAMN04489751_3170"/>
<protein>
    <submittedName>
        <fullName evidence="2">MT0933-like antitoxin protein</fullName>
    </submittedName>
</protein>
<evidence type="ECO:0000313" key="3">
    <source>
        <dbReference type="Proteomes" id="UP000199700"/>
    </source>
</evidence>
<organism evidence="2 3">
    <name type="scientific">Brevibacterium sandarakinum</name>
    <dbReference type="NCBI Taxonomy" id="629680"/>
    <lineage>
        <taxon>Bacteria</taxon>
        <taxon>Bacillati</taxon>
        <taxon>Actinomycetota</taxon>
        <taxon>Actinomycetes</taxon>
        <taxon>Micrococcales</taxon>
        <taxon>Brevibacteriaceae</taxon>
        <taxon>Brevibacterium</taxon>
    </lineage>
</organism>
<dbReference type="EMBL" id="LT629739">
    <property type="protein sequence ID" value="SDS89539.1"/>
    <property type="molecule type" value="Genomic_DNA"/>
</dbReference>
<name>A0A1H1VZM8_BRESA</name>
<dbReference type="RefSeq" id="WP_092107028.1">
    <property type="nucleotide sequence ID" value="NZ_LT629739.1"/>
</dbReference>
<feature type="compositionally biased region" description="Basic and acidic residues" evidence="1">
    <location>
        <begin position="13"/>
        <end position="36"/>
    </location>
</feature>
<feature type="region of interest" description="Disordered" evidence="1">
    <location>
        <begin position="1"/>
        <end position="124"/>
    </location>
</feature>
<dbReference type="OrthoDB" id="3267972at2"/>
<dbReference type="InterPro" id="IPR028037">
    <property type="entry name" value="Antitoxin_Rv0909/MT0933"/>
</dbReference>
<reference evidence="2" key="1">
    <citation type="submission" date="2016-10" db="EMBL/GenBank/DDBJ databases">
        <authorList>
            <person name="Varghese N."/>
            <person name="Submissions S."/>
        </authorList>
    </citation>
    <scope>NUCLEOTIDE SEQUENCE [LARGE SCALE GENOMIC DNA]</scope>
    <source>
        <strain evidence="2">DSM 22082</strain>
    </source>
</reference>
<feature type="compositionally biased region" description="Basic and acidic residues" evidence="1">
    <location>
        <begin position="50"/>
        <end position="63"/>
    </location>
</feature>
<gene>
    <name evidence="2" type="ORF">SAMN04489751_3170</name>
</gene>
<dbReference type="Pfam" id="PF14013">
    <property type="entry name" value="MT0933_antitox"/>
    <property type="match status" value="1"/>
</dbReference>
<keyword evidence="3" id="KW-1185">Reference proteome</keyword>
<proteinExistence type="predicted"/>
<accession>A0A1H1VZM8</accession>
<feature type="compositionally biased region" description="Basic and acidic residues" evidence="1">
    <location>
        <begin position="110"/>
        <end position="124"/>
    </location>
</feature>
<sequence length="124" mass="13338">MSFDKYINKAKKLANDPKVREKLNSEKAEKASDSILDKAAGVAESLTNGKHTEKIQKARDAADRAIGTDGNSENQQPEDERAQGDQTGGQSAGEPSQGERPEDSGPGEGNRYENRRDGEGGPRP</sequence>
<dbReference type="AlphaFoldDB" id="A0A1H1VZM8"/>
<evidence type="ECO:0000256" key="1">
    <source>
        <dbReference type="SAM" id="MobiDB-lite"/>
    </source>
</evidence>